<evidence type="ECO:0000313" key="2">
    <source>
        <dbReference type="Proteomes" id="UP000831467"/>
    </source>
</evidence>
<name>A0ABY4IGJ6_9MICO</name>
<keyword evidence="2" id="KW-1185">Reference proteome</keyword>
<proteinExistence type="predicted"/>
<accession>A0ABY4IGJ6</accession>
<gene>
    <name evidence="1" type="ORF">KV394_09120</name>
</gene>
<evidence type="ECO:0000313" key="1">
    <source>
        <dbReference type="EMBL" id="UPL11262.1"/>
    </source>
</evidence>
<sequence length="156" mass="16013">MPTPAPSATAVYCHAHRAVMVAVTDRAGVSLGLEDIAGPVSWDALIAAGYGLAVAAGALSGAVAGLRCRGVSVADVLGASIEDPHHTIDRADLRRAAAWLADGLARDEEQPLDDMTAEVIGTDVLWDPHAHADDDRIAAVVFAIVTVSAQAVGERS</sequence>
<dbReference type="RefSeq" id="WP_247981286.1">
    <property type="nucleotide sequence ID" value="NZ_CP078076.1"/>
</dbReference>
<organism evidence="1 2">
    <name type="scientific">Microbacterium sufflavum</name>
    <dbReference type="NCBI Taxonomy" id="2851649"/>
    <lineage>
        <taxon>Bacteria</taxon>
        <taxon>Bacillati</taxon>
        <taxon>Actinomycetota</taxon>
        <taxon>Actinomycetes</taxon>
        <taxon>Micrococcales</taxon>
        <taxon>Microbacteriaceae</taxon>
        <taxon>Microbacterium</taxon>
    </lineage>
</organism>
<dbReference type="EMBL" id="CP078076">
    <property type="protein sequence ID" value="UPL11262.1"/>
    <property type="molecule type" value="Genomic_DNA"/>
</dbReference>
<protein>
    <submittedName>
        <fullName evidence="1">Uncharacterized protein</fullName>
    </submittedName>
</protein>
<dbReference type="Proteomes" id="UP000831467">
    <property type="component" value="Chromosome"/>
</dbReference>
<reference evidence="1 2" key="1">
    <citation type="submission" date="2021-06" db="EMBL/GenBank/DDBJ databases">
        <title>Genome-based taxonomic framework of Microbacterium strains isolated from marine environment, the description of four new species and reclassification of four preexisting species.</title>
        <authorList>
            <person name="Lee S.D."/>
            <person name="Kim S.-M."/>
            <person name="Byeon Y.-S."/>
            <person name="Yang H.L."/>
            <person name="Kim I.S."/>
        </authorList>
    </citation>
    <scope>NUCLEOTIDE SEQUENCE [LARGE SCALE GENOMIC DNA]</scope>
    <source>
        <strain evidence="1 2">SSW1-51</strain>
    </source>
</reference>